<dbReference type="GO" id="GO:0006487">
    <property type="term" value="P:protein N-linked glycosylation"/>
    <property type="evidence" value="ECO:0007669"/>
    <property type="project" value="TreeGrafter"/>
</dbReference>
<protein>
    <submittedName>
        <fullName evidence="2">Glycosyltransferase</fullName>
    </submittedName>
</protein>
<comment type="caution">
    <text evidence="2">The sequence shown here is derived from an EMBL/GenBank/DDBJ whole genome shotgun (WGS) entry which is preliminary data.</text>
</comment>
<dbReference type="GO" id="GO:0004377">
    <property type="term" value="F:GDP-Man:Man(3)GlcNAc(2)-PP-Dol alpha-1,2-mannosyltransferase activity"/>
    <property type="evidence" value="ECO:0007669"/>
    <property type="project" value="InterPro"/>
</dbReference>
<dbReference type="SUPFAM" id="SSF53756">
    <property type="entry name" value="UDP-Glycosyltransferase/glycogen phosphorylase"/>
    <property type="match status" value="1"/>
</dbReference>
<dbReference type="PANTHER" id="PTHR45919:SF1">
    <property type="entry name" value="GDP-MAN:MAN(3)GLCNAC(2)-PP-DOL ALPHA-1,2-MANNOSYLTRANSFERASE"/>
    <property type="match status" value="1"/>
</dbReference>
<feature type="domain" description="Glycosyl transferase family 1" evidence="1">
    <location>
        <begin position="192"/>
        <end position="348"/>
    </location>
</feature>
<dbReference type="Proteomes" id="UP000886289">
    <property type="component" value="Unassembled WGS sequence"/>
</dbReference>
<dbReference type="InterPro" id="IPR001296">
    <property type="entry name" value="Glyco_trans_1"/>
</dbReference>
<name>A0A7C0Y554_DESA2</name>
<dbReference type="GO" id="GO:0016020">
    <property type="term" value="C:membrane"/>
    <property type="evidence" value="ECO:0007669"/>
    <property type="project" value="TreeGrafter"/>
</dbReference>
<dbReference type="EMBL" id="DRBS01000278">
    <property type="protein sequence ID" value="HDD44678.1"/>
    <property type="molecule type" value="Genomic_DNA"/>
</dbReference>
<reference evidence="2" key="1">
    <citation type="journal article" date="2020" name="mSystems">
        <title>Genome- and Community-Level Interaction Insights into Carbon Utilization and Element Cycling Functions of Hydrothermarchaeota in Hydrothermal Sediment.</title>
        <authorList>
            <person name="Zhou Z."/>
            <person name="Liu Y."/>
            <person name="Xu W."/>
            <person name="Pan J."/>
            <person name="Luo Z.H."/>
            <person name="Li M."/>
        </authorList>
    </citation>
    <scope>NUCLEOTIDE SEQUENCE [LARGE SCALE GENOMIC DNA]</scope>
    <source>
        <strain evidence="2">HyVt-233</strain>
    </source>
</reference>
<dbReference type="PANTHER" id="PTHR45919">
    <property type="entry name" value="GDP-MAN:MAN(3)GLCNAC(2)-PP-DOL ALPHA-1,2-MANNOSYLTRANSFERASE"/>
    <property type="match status" value="1"/>
</dbReference>
<gene>
    <name evidence="2" type="ORF">ENG63_07455</name>
</gene>
<proteinExistence type="predicted"/>
<dbReference type="Gene3D" id="3.40.50.2000">
    <property type="entry name" value="Glycogen Phosphorylase B"/>
    <property type="match status" value="2"/>
</dbReference>
<organism evidence="2">
    <name type="scientific">Desulfofervidus auxilii</name>
    <dbReference type="NCBI Taxonomy" id="1621989"/>
    <lineage>
        <taxon>Bacteria</taxon>
        <taxon>Pseudomonadati</taxon>
        <taxon>Thermodesulfobacteriota</taxon>
        <taxon>Candidatus Desulfofervidia</taxon>
        <taxon>Candidatus Desulfofervidales</taxon>
        <taxon>Candidatus Desulfofervidaceae</taxon>
        <taxon>Candidatus Desulfofervidus</taxon>
    </lineage>
</organism>
<evidence type="ECO:0000259" key="1">
    <source>
        <dbReference type="Pfam" id="PF00534"/>
    </source>
</evidence>
<dbReference type="InterPro" id="IPR038013">
    <property type="entry name" value="ALG11"/>
</dbReference>
<accession>A0A7C0Y554</accession>
<evidence type="ECO:0000313" key="2">
    <source>
        <dbReference type="EMBL" id="HDD44678.1"/>
    </source>
</evidence>
<dbReference type="Pfam" id="PF00534">
    <property type="entry name" value="Glycos_transf_1"/>
    <property type="match status" value="1"/>
</dbReference>
<dbReference type="AlphaFoldDB" id="A0A7C0Y554"/>
<sequence length="372" mass="44497">MLRMCIIQDELMPGGKTGVIFKLIEILNKYDIIPDLYSYDTGKIANVTKSKNIQFNFKKVTDFGIKRFTYYKNYFLLRLISNKLQNYDFIFNSTHCLNKNIFPNKLVNYIHYLYPLEYSEPKFLKISLSRKLYLLPLRWLNRDHSRNKSKYGLVVANSSFTKKKIEEWYPSQKNKVQVIYPPVNIKYFWNEQNNRSNQVISVGNFEPQKDQLTQIKIAKFFPNIKFIITGFVNFKFRRDYYNKCLNYVKHLNVKNVILKPNLGKEELRLLLQKSKYFIHTRKNEHFGISIVEAIAAGCIPLVHDSGGQREIVPFEIFRFRSIADAVIKFKKILKLDINYTRKKFQQYIQKFSEERFEDNIIRLIKHFYNTSR</sequence>